<keyword evidence="6 10" id="KW-0443">Lipid metabolism</keyword>
<dbReference type="PANTHER" id="PTHR30309:SF0">
    <property type="entry name" value="GLYCEROL-3-PHOSPHATE ACYLTRANSFERASE-RELATED"/>
    <property type="match status" value="1"/>
</dbReference>
<feature type="transmembrane region" description="Helical" evidence="10">
    <location>
        <begin position="134"/>
        <end position="155"/>
    </location>
</feature>
<keyword evidence="2 10" id="KW-0444">Lipid biosynthesis</keyword>
<keyword evidence="5 10" id="KW-1133">Transmembrane helix</keyword>
<sequence length="211" mass="23025">MQIMLCALLGYFFGNINPAFILSKFKGFDIRQRGSGNAGASNAVITIGKKAGLFVALFDIAKAVAASLIAYYLFPQIKFAKILSGACCILGHIFPVLMKFHGGKGLASLGGTILAFNPILFITMLMFEIFLGFSLDYVCVVPITGSVIFTLAYALMTGDPIGTSILSVISLVILFKHIENFKRIQNGTEAHISFLWKKDQEIARIRKNTND</sequence>
<evidence type="ECO:0000256" key="10">
    <source>
        <dbReference type="HAMAP-Rule" id="MF_01043"/>
    </source>
</evidence>
<keyword evidence="3 10" id="KW-0808">Transferase</keyword>
<evidence type="ECO:0000256" key="5">
    <source>
        <dbReference type="ARBA" id="ARBA00022989"/>
    </source>
</evidence>
<keyword evidence="1 10" id="KW-1003">Cell membrane</keyword>
<accession>A0A1H6HPK8</accession>
<dbReference type="OrthoDB" id="9777124at2"/>
<evidence type="ECO:0000256" key="6">
    <source>
        <dbReference type="ARBA" id="ARBA00023098"/>
    </source>
</evidence>
<evidence type="ECO:0000256" key="1">
    <source>
        <dbReference type="ARBA" id="ARBA00022475"/>
    </source>
</evidence>
<evidence type="ECO:0000256" key="2">
    <source>
        <dbReference type="ARBA" id="ARBA00022516"/>
    </source>
</evidence>
<dbReference type="HAMAP" id="MF_01043">
    <property type="entry name" value="PlsY"/>
    <property type="match status" value="1"/>
</dbReference>
<evidence type="ECO:0000313" key="12">
    <source>
        <dbReference type="Proteomes" id="UP000183190"/>
    </source>
</evidence>
<evidence type="ECO:0000256" key="7">
    <source>
        <dbReference type="ARBA" id="ARBA00023136"/>
    </source>
</evidence>
<evidence type="ECO:0000256" key="9">
    <source>
        <dbReference type="ARBA" id="ARBA00023264"/>
    </source>
</evidence>
<comment type="subcellular location">
    <subcellularLocation>
        <location evidence="10">Cell membrane</location>
        <topology evidence="10">Multi-pass membrane protein</topology>
    </subcellularLocation>
</comment>
<reference evidence="11 12" key="1">
    <citation type="submission" date="2016-10" db="EMBL/GenBank/DDBJ databases">
        <authorList>
            <person name="de Groot N.N."/>
        </authorList>
    </citation>
    <scope>NUCLEOTIDE SEQUENCE [LARGE SCALE GENOMIC DNA]</scope>
    <source>
        <strain evidence="11 12">YAD2003</strain>
    </source>
</reference>
<evidence type="ECO:0000256" key="4">
    <source>
        <dbReference type="ARBA" id="ARBA00022692"/>
    </source>
</evidence>
<feature type="transmembrane region" description="Helical" evidence="10">
    <location>
        <begin position="51"/>
        <end position="74"/>
    </location>
</feature>
<comment type="subunit">
    <text evidence="10">Probably interacts with PlsX.</text>
</comment>
<dbReference type="GO" id="GO:0008654">
    <property type="term" value="P:phospholipid biosynthetic process"/>
    <property type="evidence" value="ECO:0007669"/>
    <property type="project" value="UniProtKB-UniRule"/>
</dbReference>
<dbReference type="GO" id="GO:0043772">
    <property type="term" value="F:acyl-phosphate glycerol-3-phosphate acyltransferase activity"/>
    <property type="evidence" value="ECO:0007669"/>
    <property type="project" value="UniProtKB-UniRule"/>
</dbReference>
<evidence type="ECO:0000313" key="11">
    <source>
        <dbReference type="EMBL" id="SEH37774.1"/>
    </source>
</evidence>
<dbReference type="UniPathway" id="UPA00085"/>
<dbReference type="SMART" id="SM01207">
    <property type="entry name" value="G3P_acyltransf"/>
    <property type="match status" value="1"/>
</dbReference>
<dbReference type="GO" id="GO:0005886">
    <property type="term" value="C:plasma membrane"/>
    <property type="evidence" value="ECO:0007669"/>
    <property type="project" value="UniProtKB-SubCell"/>
</dbReference>
<comment type="similarity">
    <text evidence="10">Belongs to the PlsY family.</text>
</comment>
<proteinExistence type="inferred from homology"/>
<keyword evidence="7 10" id="KW-0472">Membrane</keyword>
<dbReference type="EC" id="2.3.1.275" evidence="10"/>
<keyword evidence="11" id="KW-0012">Acyltransferase</keyword>
<protein>
    <recommendedName>
        <fullName evidence="10">Glycerol-3-phosphate acyltransferase</fullName>
    </recommendedName>
    <alternativeName>
        <fullName evidence="10">Acyl-PO4 G3P acyltransferase</fullName>
    </alternativeName>
    <alternativeName>
        <fullName evidence="10">Acyl-phosphate--glycerol-3-phosphate acyltransferase</fullName>
    </alternativeName>
    <alternativeName>
        <fullName evidence="10">G3P acyltransferase</fullName>
        <shortName evidence="10">GPAT</shortName>
        <ecNumber evidence="10">2.3.1.275</ecNumber>
    </alternativeName>
    <alternativeName>
        <fullName evidence="10">Lysophosphatidic acid synthase</fullName>
        <shortName evidence="10">LPA synthase</shortName>
    </alternativeName>
</protein>
<evidence type="ECO:0000256" key="3">
    <source>
        <dbReference type="ARBA" id="ARBA00022679"/>
    </source>
</evidence>
<feature type="transmembrane region" description="Helical" evidence="10">
    <location>
        <begin position="81"/>
        <end position="100"/>
    </location>
</feature>
<gene>
    <name evidence="10" type="primary">plsY</name>
    <name evidence="11" type="ORF">SAMN02910265_00163</name>
</gene>
<evidence type="ECO:0000256" key="8">
    <source>
        <dbReference type="ARBA" id="ARBA00023209"/>
    </source>
</evidence>
<dbReference type="RefSeq" id="WP_074714017.1">
    <property type="nucleotide sequence ID" value="NZ_FNWV01000001.1"/>
</dbReference>
<comment type="pathway">
    <text evidence="10">Lipid metabolism; phospholipid metabolism.</text>
</comment>
<keyword evidence="9 10" id="KW-1208">Phospholipid metabolism</keyword>
<organism evidence="11 12">
    <name type="scientific">Ruminococcus flavefaciens</name>
    <dbReference type="NCBI Taxonomy" id="1265"/>
    <lineage>
        <taxon>Bacteria</taxon>
        <taxon>Bacillati</taxon>
        <taxon>Bacillota</taxon>
        <taxon>Clostridia</taxon>
        <taxon>Eubacteriales</taxon>
        <taxon>Oscillospiraceae</taxon>
        <taxon>Ruminococcus</taxon>
    </lineage>
</organism>
<dbReference type="Proteomes" id="UP000183190">
    <property type="component" value="Unassembled WGS sequence"/>
</dbReference>
<dbReference type="AlphaFoldDB" id="A0A1H6HPK8"/>
<dbReference type="InterPro" id="IPR003811">
    <property type="entry name" value="G3P_acylTferase_PlsY"/>
</dbReference>
<feature type="transmembrane region" description="Helical" evidence="10">
    <location>
        <begin position="106"/>
        <end position="127"/>
    </location>
</feature>
<dbReference type="PANTHER" id="PTHR30309">
    <property type="entry name" value="INNER MEMBRANE PROTEIN YGIH"/>
    <property type="match status" value="1"/>
</dbReference>
<dbReference type="Pfam" id="PF02660">
    <property type="entry name" value="G3P_acyltransf"/>
    <property type="match status" value="1"/>
</dbReference>
<feature type="transmembrane region" description="Helical" evidence="10">
    <location>
        <begin position="161"/>
        <end position="178"/>
    </location>
</feature>
<name>A0A1H6HPK8_RUMFL</name>
<keyword evidence="4 10" id="KW-0812">Transmembrane</keyword>
<comment type="function">
    <text evidence="10">Catalyzes the transfer of an acyl group from acyl-phosphate (acyl-PO(4)) to glycerol-3-phosphate (G3P) to form lysophosphatidic acid (LPA). This enzyme utilizes acyl-phosphate as fatty acyl donor, but not acyl-CoA or acyl-ACP.</text>
</comment>
<comment type="catalytic activity">
    <reaction evidence="10">
        <text>an acyl phosphate + sn-glycerol 3-phosphate = a 1-acyl-sn-glycero-3-phosphate + phosphate</text>
        <dbReference type="Rhea" id="RHEA:34075"/>
        <dbReference type="ChEBI" id="CHEBI:43474"/>
        <dbReference type="ChEBI" id="CHEBI:57597"/>
        <dbReference type="ChEBI" id="CHEBI:57970"/>
        <dbReference type="ChEBI" id="CHEBI:59918"/>
        <dbReference type="EC" id="2.3.1.275"/>
    </reaction>
</comment>
<keyword evidence="8 10" id="KW-0594">Phospholipid biosynthesis</keyword>
<dbReference type="EMBL" id="FNWV01000001">
    <property type="protein sequence ID" value="SEH37774.1"/>
    <property type="molecule type" value="Genomic_DNA"/>
</dbReference>